<evidence type="ECO:0000259" key="4">
    <source>
        <dbReference type="Pfam" id="PF00931"/>
    </source>
</evidence>
<dbReference type="Pfam" id="PF23559">
    <property type="entry name" value="WHD_DRP"/>
    <property type="match status" value="1"/>
</dbReference>
<feature type="domain" description="Disease resistance protein winged helix" evidence="6">
    <location>
        <begin position="459"/>
        <end position="534"/>
    </location>
</feature>
<dbReference type="Gene3D" id="1.20.5.4130">
    <property type="match status" value="1"/>
</dbReference>
<evidence type="ECO:0000259" key="6">
    <source>
        <dbReference type="Pfam" id="PF23559"/>
    </source>
</evidence>
<dbReference type="InterPro" id="IPR042197">
    <property type="entry name" value="Apaf_helical"/>
</dbReference>
<dbReference type="GO" id="GO:0098542">
    <property type="term" value="P:defense response to other organism"/>
    <property type="evidence" value="ECO:0007669"/>
    <property type="project" value="TreeGrafter"/>
</dbReference>
<evidence type="ECO:0000256" key="1">
    <source>
        <dbReference type="ARBA" id="ARBA00022737"/>
    </source>
</evidence>
<evidence type="ECO:0000256" key="2">
    <source>
        <dbReference type="ARBA" id="ARBA00022741"/>
    </source>
</evidence>
<dbReference type="Gene3D" id="1.10.10.10">
    <property type="entry name" value="Winged helix-like DNA-binding domain superfamily/Winged helix DNA-binding domain"/>
    <property type="match status" value="1"/>
</dbReference>
<dbReference type="FunFam" id="3.40.50.300:FF:001091">
    <property type="entry name" value="Probable disease resistance protein At1g61300"/>
    <property type="match status" value="1"/>
</dbReference>
<dbReference type="PANTHER" id="PTHR23155:SF1185">
    <property type="entry name" value="DISEASE RESISTANCE RPP8-LIKE PROTEIN 3-RELATED"/>
    <property type="match status" value="1"/>
</dbReference>
<dbReference type="PANTHER" id="PTHR23155">
    <property type="entry name" value="DISEASE RESISTANCE PROTEIN RP"/>
    <property type="match status" value="1"/>
</dbReference>
<dbReference type="PRINTS" id="PR00364">
    <property type="entry name" value="DISEASERSIST"/>
</dbReference>
<dbReference type="InterPro" id="IPR036388">
    <property type="entry name" value="WH-like_DNA-bd_sf"/>
</dbReference>
<dbReference type="SUPFAM" id="SSF52058">
    <property type="entry name" value="L domain-like"/>
    <property type="match status" value="1"/>
</dbReference>
<evidence type="ECO:0000256" key="3">
    <source>
        <dbReference type="ARBA" id="ARBA00022821"/>
    </source>
</evidence>
<dbReference type="Pfam" id="PF00931">
    <property type="entry name" value="NB-ARC"/>
    <property type="match status" value="1"/>
</dbReference>
<dbReference type="Pfam" id="PF18052">
    <property type="entry name" value="Rx_N"/>
    <property type="match status" value="1"/>
</dbReference>
<feature type="domain" description="NB-ARC" evidence="4">
    <location>
        <begin position="177"/>
        <end position="348"/>
    </location>
</feature>
<dbReference type="InterPro" id="IPR002182">
    <property type="entry name" value="NB-ARC"/>
</dbReference>
<dbReference type="InterPro" id="IPR032675">
    <property type="entry name" value="LRR_dom_sf"/>
</dbReference>
<dbReference type="InterPro" id="IPR055414">
    <property type="entry name" value="LRR_R13L4/SHOC2-like"/>
</dbReference>
<organism evidence="8">
    <name type="scientific">Prunus dulcis</name>
    <name type="common">Almond</name>
    <name type="synonym">Amygdalus dulcis</name>
    <dbReference type="NCBI Taxonomy" id="3755"/>
    <lineage>
        <taxon>Eukaryota</taxon>
        <taxon>Viridiplantae</taxon>
        <taxon>Streptophyta</taxon>
        <taxon>Embryophyta</taxon>
        <taxon>Tracheophyta</taxon>
        <taxon>Spermatophyta</taxon>
        <taxon>Magnoliopsida</taxon>
        <taxon>eudicotyledons</taxon>
        <taxon>Gunneridae</taxon>
        <taxon>Pentapetalae</taxon>
        <taxon>rosids</taxon>
        <taxon>fabids</taxon>
        <taxon>Rosales</taxon>
        <taxon>Rosaceae</taxon>
        <taxon>Amygdaloideae</taxon>
        <taxon>Amygdaleae</taxon>
        <taxon>Prunus</taxon>
    </lineage>
</organism>
<keyword evidence="3" id="KW-0611">Plant defense</keyword>
<reference evidence="8" key="1">
    <citation type="journal article" date="2019" name="Science">
        <title>Mutation of a bHLH transcription factor allowed almond domestication.</title>
        <authorList>
            <person name="Sanchez-Perez R."/>
            <person name="Pavan S."/>
            <person name="Mazzeo R."/>
            <person name="Moldovan C."/>
            <person name="Aiese Cigliano R."/>
            <person name="Del Cueto J."/>
            <person name="Ricciardi F."/>
            <person name="Lotti C."/>
            <person name="Ricciardi L."/>
            <person name="Dicenta F."/>
            <person name="Lopez-Marques R.L."/>
            <person name="Lindberg Moller B."/>
        </authorList>
    </citation>
    <scope>NUCLEOTIDE SEQUENCE</scope>
</reference>
<dbReference type="FunFam" id="1.10.8.430:FF:000003">
    <property type="entry name" value="Probable disease resistance protein At5g66910"/>
    <property type="match status" value="1"/>
</dbReference>
<dbReference type="InterPro" id="IPR044974">
    <property type="entry name" value="Disease_R_plants"/>
</dbReference>
<dbReference type="InterPro" id="IPR038005">
    <property type="entry name" value="RX-like_CC"/>
</dbReference>
<dbReference type="EMBL" id="AP021805">
    <property type="protein sequence ID" value="BBN70403.1"/>
    <property type="molecule type" value="Genomic_DNA"/>
</dbReference>
<dbReference type="AlphaFoldDB" id="A0A5H2XRF7"/>
<keyword evidence="2" id="KW-0547">Nucleotide-binding</keyword>
<protein>
    <submittedName>
        <fullName evidence="8">NB-ARC domain-containing disease resistance protein</fullName>
    </submittedName>
</protein>
<dbReference type="Gene3D" id="1.10.8.430">
    <property type="entry name" value="Helical domain of apoptotic protease-activating factors"/>
    <property type="match status" value="1"/>
</dbReference>
<dbReference type="FunFam" id="1.10.10.10:FF:000322">
    <property type="entry name" value="Probable disease resistance protein At1g63360"/>
    <property type="match status" value="1"/>
</dbReference>
<sequence length="891" mass="102690">MAENVVSFLLERIHDLLTEKANFLMDVRNQIQLLQQELQIMRSFLRDADSRQEKEAAVREFVAQIRDAAYDAEYVIEKFVHEIESTKRNRRRHKISLSYRFFKRGRKVKVLYNVGSKIEEIKGRISQLRVNLETYGIRILKEGEGPSYSDRVVPNLRRSFSHSVNHNVVGLVEAAKTLATELVKPGNSGSRVVSICGMGGLGKTTLARKVYHHDEVRDHFSHFIWVCVSQQYQTRDIWEQILFKLSSPDKKERKKIAKMKDDEVAKELFVLLKNMKSLVVLDDIWESNAWSLLSAGFPTHEDTETKVLLTSRNKCVAYRADPRGFLYEPSCLNDEDSWELFHKVAIVQRVQAYGDHPPATGAKNSENPLMTVESMEKLGKEMVTHCRGLPLAIIVLGGVLATKHFIDEWETVHKTIKSHLKTINGAHRSAELGIMEALALSYDDLPYQLKPCFLHLGQFPEDFEMPTRRLINLWVAEAMIPTQSSNERENEETLEDVAYRYLTMLAERYLVQVERRSATGRIKSCRMHDLIRELCLMKAKENDFFQIIELRDSNRKMELFSSPMVNRPVSTGRMRRVSIYLKDFSGFISLGTEECPPVRSVLGCSNNKIHSVIGQELIESIVSRFKFLRVLDLEDIQGFAIPKGIGNLIHLRLLTVNSCWTGVLLSSIGNWRFLLALYIDPFKSAELIPDVIWKMKRLRHLYLPVQYGRRTKKLQFANLNDLQTLKNFPAKIADVKDLTTLPNLRKLVVQIPDDSKLDEFMAIFQPPFTFNYLRSLSVDTRMNARTNIDVAKIRSCCPRLEKLKQNRRKIFLNWSHDFQANEFRDSMIMASSSVITLSSTQKRLDDYLRLPRLRSNTRFTSGSYLSVRLIRQIEPLHPSTDLSLASSATAR</sequence>
<dbReference type="CDD" id="cd14798">
    <property type="entry name" value="RX-CC_like"/>
    <property type="match status" value="1"/>
</dbReference>
<accession>A0A5H2XRF7</accession>
<dbReference type="InterPro" id="IPR058922">
    <property type="entry name" value="WHD_DRP"/>
</dbReference>
<name>A0A5H2XRF7_PRUDU</name>
<keyword evidence="1" id="KW-0677">Repeat</keyword>
<dbReference type="Gene3D" id="3.80.10.10">
    <property type="entry name" value="Ribonuclease Inhibitor"/>
    <property type="match status" value="1"/>
</dbReference>
<gene>
    <name evidence="8" type="ORF">Prudu_1468S000800</name>
</gene>
<dbReference type="Pfam" id="PF23598">
    <property type="entry name" value="LRR_14"/>
    <property type="match status" value="1"/>
</dbReference>
<dbReference type="GO" id="GO:0043531">
    <property type="term" value="F:ADP binding"/>
    <property type="evidence" value="ECO:0007669"/>
    <property type="project" value="InterPro"/>
</dbReference>
<dbReference type="InterPro" id="IPR041118">
    <property type="entry name" value="Rx_N"/>
</dbReference>
<evidence type="ECO:0000259" key="5">
    <source>
        <dbReference type="Pfam" id="PF18052"/>
    </source>
</evidence>
<proteinExistence type="predicted"/>
<evidence type="ECO:0000259" key="7">
    <source>
        <dbReference type="Pfam" id="PF23598"/>
    </source>
</evidence>
<dbReference type="Gene3D" id="3.40.50.300">
    <property type="entry name" value="P-loop containing nucleotide triphosphate hydrolases"/>
    <property type="match status" value="1"/>
</dbReference>
<dbReference type="InterPro" id="IPR027417">
    <property type="entry name" value="P-loop_NTPase"/>
</dbReference>
<evidence type="ECO:0000313" key="8">
    <source>
        <dbReference type="EMBL" id="BBN70403.1"/>
    </source>
</evidence>
<feature type="domain" description="Disease resistance R13L4/SHOC-2-like LRR" evidence="7">
    <location>
        <begin position="621"/>
        <end position="760"/>
    </location>
</feature>
<feature type="domain" description="Disease resistance N-terminal" evidence="5">
    <location>
        <begin position="5"/>
        <end position="92"/>
    </location>
</feature>
<dbReference type="SUPFAM" id="SSF52540">
    <property type="entry name" value="P-loop containing nucleoside triphosphate hydrolases"/>
    <property type="match status" value="1"/>
</dbReference>